<sequence>MKRLPARPDLGHLKKQAKQLLADYRAGDARALDRFRTALPLAAGRDDAAIAGLGLRLHDAQSCVAREYGFVSWLELSRFVAARQAQAAGPEAARLHWLHLVYAGDITGSTNTARPSVAARLLEAEPGLLGDDASLACAVGDLDALRQAIAHDPGWVHRAHGPLQLPPLVAVTHSSLLRLPALAPRLRACVALLLAAGADPNQNVGNRWPPDSLAAPSATARLSALYGAAGQNHDLDAIRLLLDAGADPNDGESLYHALESPACTARLLQAGARVAGSNAMYRALDLDDPTALHAAHPGIVLRLSPAQHRLLPELAAQGCAEAVRLMVELGWPIAVPGGDLEGSALNQAVFRGDAAMTRFLLAHGASWTERHAYDDDVTGGLSWASRNEPVEGGDWPGCAAALVEHGLPAVQADPQDEKEVAAEIRTGR</sequence>
<comment type="caution">
    <text evidence="1">The sequence shown here is derived from an EMBL/GenBank/DDBJ whole genome shotgun (WGS) entry which is preliminary data.</text>
</comment>
<protein>
    <recommendedName>
        <fullName evidence="3">Ankyrin repeat-containing protein</fullName>
    </recommendedName>
</protein>
<dbReference type="AlphaFoldDB" id="A0A7V8FKH4"/>
<organism evidence="1 2">
    <name type="scientific">Paracidovorax wautersii</name>
    <dbReference type="NCBI Taxonomy" id="1177982"/>
    <lineage>
        <taxon>Bacteria</taxon>
        <taxon>Pseudomonadati</taxon>
        <taxon>Pseudomonadota</taxon>
        <taxon>Betaproteobacteria</taxon>
        <taxon>Burkholderiales</taxon>
        <taxon>Comamonadaceae</taxon>
        <taxon>Paracidovorax</taxon>
    </lineage>
</organism>
<reference evidence="2" key="1">
    <citation type="journal article" date="2020" name="MBio">
        <title>Horizontal gene transfer to a defensive symbiont with a reduced genome amongst a multipartite beetle microbiome.</title>
        <authorList>
            <person name="Waterworth S.C."/>
            <person name="Florez L.V."/>
            <person name="Rees E.R."/>
            <person name="Hertweck C."/>
            <person name="Kaltenpoth M."/>
            <person name="Kwan J.C."/>
        </authorList>
    </citation>
    <scope>NUCLEOTIDE SEQUENCE [LARGE SCALE GENOMIC DNA]</scope>
</reference>
<proteinExistence type="predicted"/>
<evidence type="ECO:0000313" key="2">
    <source>
        <dbReference type="Proteomes" id="UP000461670"/>
    </source>
</evidence>
<dbReference type="InterPro" id="IPR036770">
    <property type="entry name" value="Ankyrin_rpt-contain_sf"/>
</dbReference>
<dbReference type="EMBL" id="WNDQ01000091">
    <property type="protein sequence ID" value="KAF1018325.1"/>
    <property type="molecule type" value="Genomic_DNA"/>
</dbReference>
<dbReference type="Gene3D" id="1.25.40.20">
    <property type="entry name" value="Ankyrin repeat-containing domain"/>
    <property type="match status" value="2"/>
</dbReference>
<evidence type="ECO:0000313" key="1">
    <source>
        <dbReference type="EMBL" id="KAF1018325.1"/>
    </source>
</evidence>
<dbReference type="Proteomes" id="UP000461670">
    <property type="component" value="Unassembled WGS sequence"/>
</dbReference>
<gene>
    <name evidence="1" type="ORF">GAK30_03735</name>
</gene>
<dbReference type="SUPFAM" id="SSF48403">
    <property type="entry name" value="Ankyrin repeat"/>
    <property type="match status" value="1"/>
</dbReference>
<name>A0A7V8FKH4_9BURK</name>
<accession>A0A7V8FKH4</accession>
<evidence type="ECO:0008006" key="3">
    <source>
        <dbReference type="Google" id="ProtNLM"/>
    </source>
</evidence>